<comment type="cofactor">
    <cofactor evidence="12">
        <name>[4Fe-4S] cluster</name>
        <dbReference type="ChEBI" id="CHEBI:49883"/>
    </cofactor>
    <text evidence="12">Binds 1 [4Fe-4S] cluster. The cluster is coordinated with 3 cysteines and an exchangeable S-adenosyl-L-methionine.</text>
</comment>
<keyword evidence="15" id="KW-1185">Reference proteome</keyword>
<name>A0A1X7I861_9CORY</name>
<keyword evidence="10 12" id="KW-0411">Iron-sulfur</keyword>
<evidence type="ECO:0000256" key="12">
    <source>
        <dbReference type="HAMAP-Rule" id="MF_01849"/>
    </source>
</evidence>
<dbReference type="NCBIfam" id="TIGR00048">
    <property type="entry name" value="rRNA_mod_RlmN"/>
    <property type="match status" value="1"/>
</dbReference>
<sequence>MPIHLGNNLPTWKDGGIMAEPVTLQFSAPKRGMPPTHFADLTPEERIARITDLGLPKFRADQIARHYYGRFEADPSTMTDLPVAARETITKELFPTLLSPVRSIETDDGDTTKSLWRLNDGTLLESVLMRYPDRATLCISSQAGCGMACPFCATGQGGLDRNLSASEIVDQVRAAAAAMEAEGSRLTNIVFMGMGEPLANYKRVISAVRQITQPSPQGFGISQRNVTVSTVGLAPAIRKLADEDMSVRLAVSLHTPDDELRDTLVPINNRFSVEEVLDAARYYADKSGRRVSIEYALIRDINDQDWRADMLGKKLHKALGSKVHVNLIPLNPTPGSKWDASPKERQDEFVRRVIAQGVPCTVRDTRGQEIAAACGQLAAEEK</sequence>
<dbReference type="CDD" id="cd01335">
    <property type="entry name" value="Radical_SAM"/>
    <property type="match status" value="1"/>
</dbReference>
<feature type="binding site" evidence="12">
    <location>
        <position position="229"/>
    </location>
    <ligand>
        <name>S-adenosyl-L-methionine</name>
        <dbReference type="ChEBI" id="CHEBI:59789"/>
    </ligand>
</feature>
<keyword evidence="4 12" id="KW-0698">rRNA processing</keyword>
<dbReference type="GO" id="GO:0051539">
    <property type="term" value="F:4 iron, 4 sulfur cluster binding"/>
    <property type="evidence" value="ECO:0007669"/>
    <property type="project" value="UniProtKB-UniRule"/>
</dbReference>
<feature type="binding site" evidence="12">
    <location>
        <begin position="252"/>
        <end position="254"/>
    </location>
    <ligand>
        <name>S-adenosyl-L-methionine</name>
        <dbReference type="ChEBI" id="CHEBI:59789"/>
    </ligand>
</feature>
<dbReference type="InterPro" id="IPR058240">
    <property type="entry name" value="rSAM_sf"/>
</dbReference>
<dbReference type="SFLD" id="SFLDF00275">
    <property type="entry name" value="adenosine_C2_methyltransferase"/>
    <property type="match status" value="1"/>
</dbReference>
<dbReference type="InterPro" id="IPR027492">
    <property type="entry name" value="RNA_MTrfase_RlmN"/>
</dbReference>
<keyword evidence="11 12" id="KW-1015">Disulfide bond</keyword>
<evidence type="ECO:0000256" key="7">
    <source>
        <dbReference type="ARBA" id="ARBA00022691"/>
    </source>
</evidence>
<dbReference type="AlphaFoldDB" id="A0A1X7I861"/>
<evidence type="ECO:0000256" key="11">
    <source>
        <dbReference type="ARBA" id="ARBA00023157"/>
    </source>
</evidence>
<feature type="binding site" evidence="12">
    <location>
        <position position="331"/>
    </location>
    <ligand>
        <name>S-adenosyl-L-methionine</name>
        <dbReference type="ChEBI" id="CHEBI:59789"/>
    </ligand>
</feature>
<feature type="binding site" evidence="12">
    <location>
        <position position="152"/>
    </location>
    <ligand>
        <name>[4Fe-4S] cluster</name>
        <dbReference type="ChEBI" id="CHEBI:49883"/>
        <note>4Fe-4S-S-AdoMet</note>
    </ligand>
</feature>
<dbReference type="PIRSF" id="PIRSF006004">
    <property type="entry name" value="CHP00048"/>
    <property type="match status" value="1"/>
</dbReference>
<gene>
    <name evidence="12" type="primary">rlmN</name>
    <name evidence="14" type="ORF">SAMN06295981_0531</name>
</gene>
<dbReference type="InterPro" id="IPR013785">
    <property type="entry name" value="Aldolase_TIM"/>
</dbReference>
<evidence type="ECO:0000256" key="1">
    <source>
        <dbReference type="ARBA" id="ARBA00004496"/>
    </source>
</evidence>
<dbReference type="Pfam" id="PF04055">
    <property type="entry name" value="Radical_SAM"/>
    <property type="match status" value="1"/>
</dbReference>
<dbReference type="GO" id="GO:0000049">
    <property type="term" value="F:tRNA binding"/>
    <property type="evidence" value="ECO:0007669"/>
    <property type="project" value="UniProtKB-UniRule"/>
</dbReference>
<keyword evidence="8 12" id="KW-0479">Metal-binding</keyword>
<evidence type="ECO:0000256" key="6">
    <source>
        <dbReference type="ARBA" id="ARBA00022679"/>
    </source>
</evidence>
<evidence type="ECO:0000313" key="14">
    <source>
        <dbReference type="EMBL" id="SMG10735.1"/>
    </source>
</evidence>
<reference evidence="15" key="1">
    <citation type="submission" date="2017-04" db="EMBL/GenBank/DDBJ databases">
        <authorList>
            <person name="Varghese N."/>
            <person name="Submissions S."/>
        </authorList>
    </citation>
    <scope>NUCLEOTIDE SEQUENCE [LARGE SCALE GENOMIC DNA]</scope>
    <source>
        <strain evidence="15">VDS</strain>
    </source>
</reference>
<protein>
    <recommendedName>
        <fullName evidence="12">Probable dual-specificity RNA methyltransferase RlmN</fullName>
        <ecNumber evidence="12">2.1.1.192</ecNumber>
    </recommendedName>
    <alternativeName>
        <fullName evidence="12">23S rRNA (adenine(2503)-C(2))-methyltransferase</fullName>
    </alternativeName>
    <alternativeName>
        <fullName evidence="12">23S rRNA m2A2503 methyltransferase</fullName>
    </alternativeName>
    <alternativeName>
        <fullName evidence="12">Ribosomal RNA large subunit methyltransferase N</fullName>
    </alternativeName>
    <alternativeName>
        <fullName evidence="12">tRNA (adenine(37)-C(2))-methyltransferase</fullName>
    </alternativeName>
    <alternativeName>
        <fullName evidence="12">tRNA m2A37 methyltransferase</fullName>
    </alternativeName>
</protein>
<dbReference type="GO" id="GO:0002935">
    <property type="term" value="F:tRNA (adenine(37)-C2)-methyltransferase activity"/>
    <property type="evidence" value="ECO:0007669"/>
    <property type="project" value="UniProtKB-UniRule"/>
</dbReference>
<comment type="miscellaneous">
    <text evidence="12">Reaction proceeds by a ping-pong mechanism involving intermediate methylation of a conserved cysteine residue.</text>
</comment>
<evidence type="ECO:0000259" key="13">
    <source>
        <dbReference type="PROSITE" id="PS51918"/>
    </source>
</evidence>
<feature type="binding site" evidence="12">
    <location>
        <position position="149"/>
    </location>
    <ligand>
        <name>[4Fe-4S] cluster</name>
        <dbReference type="ChEBI" id="CHEBI:49883"/>
        <note>4Fe-4S-S-AdoMet</note>
    </ligand>
</feature>
<dbReference type="GO" id="GO:0019843">
    <property type="term" value="F:rRNA binding"/>
    <property type="evidence" value="ECO:0007669"/>
    <property type="project" value="UniProtKB-UniRule"/>
</dbReference>
<feature type="domain" description="Radical SAM core" evidence="13">
    <location>
        <begin position="131"/>
        <end position="369"/>
    </location>
</feature>
<dbReference type="GO" id="GO:0070040">
    <property type="term" value="F:rRNA (adenine(2503)-C2-)-methyltransferase activity"/>
    <property type="evidence" value="ECO:0007669"/>
    <property type="project" value="UniProtKB-UniRule"/>
</dbReference>
<dbReference type="PANTHER" id="PTHR30544:SF5">
    <property type="entry name" value="RADICAL SAM CORE DOMAIN-CONTAINING PROTEIN"/>
    <property type="match status" value="1"/>
</dbReference>
<dbReference type="Proteomes" id="UP000193309">
    <property type="component" value="Unassembled WGS sequence"/>
</dbReference>
<comment type="similarity">
    <text evidence="12">Belongs to the radical SAM superfamily. RlmN family.</text>
</comment>
<dbReference type="InterPro" id="IPR040072">
    <property type="entry name" value="Methyltransferase_A"/>
</dbReference>
<organism evidence="14 15">
    <name type="scientific">Corynebacterium pollutisoli</name>
    <dbReference type="NCBI Taxonomy" id="1610489"/>
    <lineage>
        <taxon>Bacteria</taxon>
        <taxon>Bacillati</taxon>
        <taxon>Actinomycetota</taxon>
        <taxon>Actinomycetes</taxon>
        <taxon>Mycobacteriales</taxon>
        <taxon>Corynebacteriaceae</taxon>
        <taxon>Corynebacterium</taxon>
    </lineage>
</organism>
<dbReference type="SFLD" id="SFLDG01062">
    <property type="entry name" value="methyltransferase_(Class_A)"/>
    <property type="match status" value="1"/>
</dbReference>
<accession>A0A1X7I861</accession>
<evidence type="ECO:0000256" key="10">
    <source>
        <dbReference type="ARBA" id="ARBA00023014"/>
    </source>
</evidence>
<dbReference type="SUPFAM" id="SSF102114">
    <property type="entry name" value="Radical SAM enzymes"/>
    <property type="match status" value="1"/>
</dbReference>
<dbReference type="EMBL" id="FXAR01000001">
    <property type="protein sequence ID" value="SMG10735.1"/>
    <property type="molecule type" value="Genomic_DNA"/>
</dbReference>
<dbReference type="SMART" id="SM00729">
    <property type="entry name" value="Elp3"/>
    <property type="match status" value="1"/>
</dbReference>
<evidence type="ECO:0000256" key="4">
    <source>
        <dbReference type="ARBA" id="ARBA00022552"/>
    </source>
</evidence>
<keyword evidence="2 12" id="KW-0004">4Fe-4S</keyword>
<evidence type="ECO:0000256" key="3">
    <source>
        <dbReference type="ARBA" id="ARBA00022490"/>
    </source>
</evidence>
<dbReference type="InterPro" id="IPR006638">
    <property type="entry name" value="Elp3/MiaA/NifB-like_rSAM"/>
</dbReference>
<dbReference type="Gene3D" id="3.20.20.70">
    <property type="entry name" value="Aldolase class I"/>
    <property type="match status" value="1"/>
</dbReference>
<evidence type="ECO:0000256" key="8">
    <source>
        <dbReference type="ARBA" id="ARBA00022723"/>
    </source>
</evidence>
<dbReference type="EC" id="2.1.1.192" evidence="12"/>
<feature type="active site" description="Proton acceptor" evidence="12">
    <location>
        <position position="125"/>
    </location>
</feature>
<keyword evidence="5 12" id="KW-0489">Methyltransferase</keyword>
<dbReference type="Gene3D" id="1.10.150.530">
    <property type="match status" value="1"/>
</dbReference>
<keyword evidence="7 12" id="KW-0949">S-adenosyl-L-methionine</keyword>
<dbReference type="HAMAP" id="MF_01849">
    <property type="entry name" value="RNA_methyltr_RlmN"/>
    <property type="match status" value="1"/>
</dbReference>
<dbReference type="GO" id="GO:0046872">
    <property type="term" value="F:metal ion binding"/>
    <property type="evidence" value="ECO:0007669"/>
    <property type="project" value="UniProtKB-KW"/>
</dbReference>
<comment type="function">
    <text evidence="12">Specifically methylates position 2 of adenine 2503 in 23S rRNA and position 2 of adenine 37 in tRNAs.</text>
</comment>
<feature type="binding site" evidence="12">
    <location>
        <begin position="195"/>
        <end position="196"/>
    </location>
    <ligand>
        <name>S-adenosyl-L-methionine</name>
        <dbReference type="ChEBI" id="CHEBI:59789"/>
    </ligand>
</feature>
<keyword evidence="3 12" id="KW-0963">Cytoplasm</keyword>
<comment type="subcellular location">
    <subcellularLocation>
        <location evidence="1 12">Cytoplasm</location>
    </subcellularLocation>
</comment>
<dbReference type="STRING" id="1610489.SAMN06295981_0531"/>
<dbReference type="FunFam" id="3.20.20.70:FF:000014">
    <property type="entry name" value="Probable dual-specificity RNA methyltransferase RlmN"/>
    <property type="match status" value="1"/>
</dbReference>
<proteinExistence type="inferred from homology"/>
<comment type="caution">
    <text evidence="12">Lacks conserved residue(s) required for the propagation of feature annotation.</text>
</comment>
<dbReference type="PANTHER" id="PTHR30544">
    <property type="entry name" value="23S RRNA METHYLTRANSFERASE"/>
    <property type="match status" value="1"/>
</dbReference>
<comment type="catalytic activity">
    <reaction evidence="12">
        <text>adenosine(37) in tRNA + 2 reduced [2Fe-2S]-[ferredoxin] + 2 S-adenosyl-L-methionine = 2-methyladenosine(37) in tRNA + 5'-deoxyadenosine + L-methionine + 2 oxidized [2Fe-2S]-[ferredoxin] + S-adenosyl-L-homocysteine</text>
        <dbReference type="Rhea" id="RHEA:43332"/>
        <dbReference type="Rhea" id="RHEA-COMP:10000"/>
        <dbReference type="Rhea" id="RHEA-COMP:10001"/>
        <dbReference type="Rhea" id="RHEA-COMP:10162"/>
        <dbReference type="Rhea" id="RHEA-COMP:10485"/>
        <dbReference type="ChEBI" id="CHEBI:17319"/>
        <dbReference type="ChEBI" id="CHEBI:33737"/>
        <dbReference type="ChEBI" id="CHEBI:33738"/>
        <dbReference type="ChEBI" id="CHEBI:57844"/>
        <dbReference type="ChEBI" id="CHEBI:57856"/>
        <dbReference type="ChEBI" id="CHEBI:59789"/>
        <dbReference type="ChEBI" id="CHEBI:74411"/>
        <dbReference type="ChEBI" id="CHEBI:74497"/>
        <dbReference type="EC" id="2.1.1.192"/>
    </reaction>
</comment>
<evidence type="ECO:0000313" key="15">
    <source>
        <dbReference type="Proteomes" id="UP000193309"/>
    </source>
</evidence>
<dbReference type="InterPro" id="IPR004383">
    <property type="entry name" value="rRNA_lsu_MTrfase_RlmN/Cfr"/>
</dbReference>
<comment type="catalytic activity">
    <reaction evidence="12">
        <text>adenosine(2503) in 23S rRNA + 2 reduced [2Fe-2S]-[ferredoxin] + 2 S-adenosyl-L-methionine = 2-methyladenosine(2503) in 23S rRNA + 5'-deoxyadenosine + L-methionine + 2 oxidized [2Fe-2S]-[ferredoxin] + S-adenosyl-L-homocysteine</text>
        <dbReference type="Rhea" id="RHEA:42916"/>
        <dbReference type="Rhea" id="RHEA-COMP:10000"/>
        <dbReference type="Rhea" id="RHEA-COMP:10001"/>
        <dbReference type="Rhea" id="RHEA-COMP:10152"/>
        <dbReference type="Rhea" id="RHEA-COMP:10282"/>
        <dbReference type="ChEBI" id="CHEBI:17319"/>
        <dbReference type="ChEBI" id="CHEBI:33737"/>
        <dbReference type="ChEBI" id="CHEBI:33738"/>
        <dbReference type="ChEBI" id="CHEBI:57844"/>
        <dbReference type="ChEBI" id="CHEBI:57856"/>
        <dbReference type="ChEBI" id="CHEBI:59789"/>
        <dbReference type="ChEBI" id="CHEBI:74411"/>
        <dbReference type="ChEBI" id="CHEBI:74497"/>
        <dbReference type="EC" id="2.1.1.192"/>
    </reaction>
</comment>
<evidence type="ECO:0000256" key="9">
    <source>
        <dbReference type="ARBA" id="ARBA00023004"/>
    </source>
</evidence>
<feature type="active site" description="S-methylcysteine intermediate" evidence="12">
    <location>
        <position position="374"/>
    </location>
</feature>
<keyword evidence="9 12" id="KW-0408">Iron</keyword>
<dbReference type="GO" id="GO:0005737">
    <property type="term" value="C:cytoplasm"/>
    <property type="evidence" value="ECO:0007669"/>
    <property type="project" value="UniProtKB-SubCell"/>
</dbReference>
<evidence type="ECO:0000256" key="5">
    <source>
        <dbReference type="ARBA" id="ARBA00022603"/>
    </source>
</evidence>
<evidence type="ECO:0000256" key="2">
    <source>
        <dbReference type="ARBA" id="ARBA00022485"/>
    </source>
</evidence>
<dbReference type="SFLD" id="SFLDS00029">
    <property type="entry name" value="Radical_SAM"/>
    <property type="match status" value="1"/>
</dbReference>
<feature type="binding site" evidence="12">
    <location>
        <position position="145"/>
    </location>
    <ligand>
        <name>[4Fe-4S] cluster</name>
        <dbReference type="ChEBI" id="CHEBI:49883"/>
        <note>4Fe-4S-S-AdoMet</note>
    </ligand>
</feature>
<dbReference type="GO" id="GO:0070475">
    <property type="term" value="P:rRNA base methylation"/>
    <property type="evidence" value="ECO:0007669"/>
    <property type="project" value="UniProtKB-UniRule"/>
</dbReference>
<dbReference type="InterPro" id="IPR007197">
    <property type="entry name" value="rSAM"/>
</dbReference>
<keyword evidence="6 12" id="KW-0808">Transferase</keyword>
<keyword evidence="12" id="KW-0819">tRNA processing</keyword>
<dbReference type="PROSITE" id="PS51918">
    <property type="entry name" value="RADICAL_SAM"/>
    <property type="match status" value="1"/>
</dbReference>
<dbReference type="GO" id="GO:0030488">
    <property type="term" value="P:tRNA methylation"/>
    <property type="evidence" value="ECO:0007669"/>
    <property type="project" value="UniProtKB-UniRule"/>
</dbReference>